<sequence>MQVKAICVRLDRFCRYIYRMGRAPLTKPFIDFMMASKTFYNTLLIWAQFLGGDCSDNLTSSSAIVLVMVMVFLMVTDDGGDGSESPVQQNSYNGWGDHRVNHTIPPFWLDDRPPLLRQVKVRPAAGWSDLALQGCSAMDLLFFIIQGSLVVAFSADTDDYCALNCGIPGQTSHSAECAPNIMAVDIGHIRQHICLTWSQATKGNIEGGGFGPVLWIEFGVAQWSERLVRRTKDPASAGTTLYHSCSLRFKSQDKRQCHAQLWLHTAVNTSNIGRPCSPSALYRLTQLV</sequence>
<reference evidence="1 2" key="1">
    <citation type="journal article" date="2022" name="Allergy">
        <title>Genome assembly and annotation of Periplaneta americana reveal a comprehensive cockroach allergen profile.</title>
        <authorList>
            <person name="Wang L."/>
            <person name="Xiong Q."/>
            <person name="Saelim N."/>
            <person name="Wang L."/>
            <person name="Nong W."/>
            <person name="Wan A.T."/>
            <person name="Shi M."/>
            <person name="Liu X."/>
            <person name="Cao Q."/>
            <person name="Hui J.H.L."/>
            <person name="Sookrung N."/>
            <person name="Leung T.F."/>
            <person name="Tungtrongchitr A."/>
            <person name="Tsui S.K.W."/>
        </authorList>
    </citation>
    <scope>NUCLEOTIDE SEQUENCE [LARGE SCALE GENOMIC DNA]</scope>
    <source>
        <strain evidence="1">PWHHKU_190912</strain>
    </source>
</reference>
<evidence type="ECO:0000313" key="1">
    <source>
        <dbReference type="EMBL" id="KAJ4434974.1"/>
    </source>
</evidence>
<evidence type="ECO:0000313" key="2">
    <source>
        <dbReference type="Proteomes" id="UP001148838"/>
    </source>
</evidence>
<gene>
    <name evidence="1" type="ORF">ANN_23546</name>
</gene>
<accession>A0ABQ8SMA9</accession>
<keyword evidence="2" id="KW-1185">Reference proteome</keyword>
<dbReference type="EMBL" id="JAJSOF020000025">
    <property type="protein sequence ID" value="KAJ4434974.1"/>
    <property type="molecule type" value="Genomic_DNA"/>
</dbReference>
<proteinExistence type="predicted"/>
<name>A0ABQ8SMA9_PERAM</name>
<dbReference type="Proteomes" id="UP001148838">
    <property type="component" value="Unassembled WGS sequence"/>
</dbReference>
<organism evidence="1 2">
    <name type="scientific">Periplaneta americana</name>
    <name type="common">American cockroach</name>
    <name type="synonym">Blatta americana</name>
    <dbReference type="NCBI Taxonomy" id="6978"/>
    <lineage>
        <taxon>Eukaryota</taxon>
        <taxon>Metazoa</taxon>
        <taxon>Ecdysozoa</taxon>
        <taxon>Arthropoda</taxon>
        <taxon>Hexapoda</taxon>
        <taxon>Insecta</taxon>
        <taxon>Pterygota</taxon>
        <taxon>Neoptera</taxon>
        <taxon>Polyneoptera</taxon>
        <taxon>Dictyoptera</taxon>
        <taxon>Blattodea</taxon>
        <taxon>Blattoidea</taxon>
        <taxon>Blattidae</taxon>
        <taxon>Blattinae</taxon>
        <taxon>Periplaneta</taxon>
    </lineage>
</organism>
<protein>
    <submittedName>
        <fullName evidence="1">Uncharacterized protein</fullName>
    </submittedName>
</protein>
<comment type="caution">
    <text evidence="1">The sequence shown here is derived from an EMBL/GenBank/DDBJ whole genome shotgun (WGS) entry which is preliminary data.</text>
</comment>